<evidence type="ECO:0000256" key="7">
    <source>
        <dbReference type="ARBA" id="ARBA00022842"/>
    </source>
</evidence>
<dbReference type="InterPro" id="IPR020568">
    <property type="entry name" value="Ribosomal_Su5_D2-typ_SF"/>
</dbReference>
<keyword evidence="1" id="KW-0963">Cytoplasm</keyword>
<dbReference type="InterPro" id="IPR014721">
    <property type="entry name" value="Ribsml_uS5_D2-typ_fold_subgr"/>
</dbReference>
<comment type="pathway">
    <text evidence="9">Isoprenoid biosynthesis; isopentenyl diphosphate biosynthesis via mevalonate pathway; isopentenyl diphosphate from (R)-mevalonate: step 1/3.</text>
</comment>
<protein>
    <submittedName>
        <fullName evidence="12">Mevalonate kinase</fullName>
    </submittedName>
</protein>
<keyword evidence="4" id="KW-0547">Nucleotide-binding</keyword>
<gene>
    <name evidence="12" type="ORF">O3I_023295</name>
</gene>
<keyword evidence="13" id="KW-1185">Reference proteome</keyword>
<dbReference type="KEGG" id="nbr:O3I_023295"/>
<proteinExistence type="predicted"/>
<organism evidence="12 13">
    <name type="scientific">Nocardia brasiliensis (strain ATCC 700358 / HUJEG-1)</name>
    <dbReference type="NCBI Taxonomy" id="1133849"/>
    <lineage>
        <taxon>Bacteria</taxon>
        <taxon>Bacillati</taxon>
        <taxon>Actinomycetota</taxon>
        <taxon>Actinomycetes</taxon>
        <taxon>Mycobacteriales</taxon>
        <taxon>Nocardiaceae</taxon>
        <taxon>Nocardia</taxon>
    </lineage>
</organism>
<feature type="domain" description="GHMP kinase N-terminal" evidence="10">
    <location>
        <begin position="93"/>
        <end position="176"/>
    </location>
</feature>
<evidence type="ECO:0000256" key="8">
    <source>
        <dbReference type="ARBA" id="ARBA00023098"/>
    </source>
</evidence>
<keyword evidence="8" id="KW-0443">Lipid metabolism</keyword>
<evidence type="ECO:0000313" key="12">
    <source>
        <dbReference type="EMBL" id="AFU02614.1"/>
    </source>
</evidence>
<evidence type="ECO:0000256" key="6">
    <source>
        <dbReference type="ARBA" id="ARBA00022840"/>
    </source>
</evidence>
<keyword evidence="7" id="KW-0460">Magnesium</keyword>
<keyword evidence="2" id="KW-0444">Lipid biosynthesis</keyword>
<dbReference type="Gene3D" id="3.30.70.890">
    <property type="entry name" value="GHMP kinase, C-terminal domain"/>
    <property type="match status" value="1"/>
</dbReference>
<evidence type="ECO:0000259" key="10">
    <source>
        <dbReference type="Pfam" id="PF00288"/>
    </source>
</evidence>
<keyword evidence="6" id="KW-0067">ATP-binding</keyword>
<accession>K0EZT6</accession>
<dbReference type="InterPro" id="IPR036554">
    <property type="entry name" value="GHMP_kinase_C_sf"/>
</dbReference>
<dbReference type="UniPathway" id="UPA00057">
    <property type="reaction ID" value="UER00098"/>
</dbReference>
<dbReference type="PANTHER" id="PTHR43290">
    <property type="entry name" value="MEVALONATE KINASE"/>
    <property type="match status" value="1"/>
</dbReference>
<dbReference type="GO" id="GO:0019287">
    <property type="term" value="P:isopentenyl diphosphate biosynthetic process, mevalonate pathway"/>
    <property type="evidence" value="ECO:0007669"/>
    <property type="project" value="UniProtKB-UniPathway"/>
</dbReference>
<dbReference type="Gene3D" id="3.30.230.10">
    <property type="match status" value="1"/>
</dbReference>
<dbReference type="GO" id="GO:0005524">
    <property type="term" value="F:ATP binding"/>
    <property type="evidence" value="ECO:0007669"/>
    <property type="project" value="UniProtKB-KW"/>
</dbReference>
<evidence type="ECO:0000259" key="11">
    <source>
        <dbReference type="Pfam" id="PF08544"/>
    </source>
</evidence>
<dbReference type="InterPro" id="IPR006205">
    <property type="entry name" value="Mev_gal_kin"/>
</dbReference>
<evidence type="ECO:0000256" key="1">
    <source>
        <dbReference type="ARBA" id="ARBA00022490"/>
    </source>
</evidence>
<dbReference type="SUPFAM" id="SSF54211">
    <property type="entry name" value="Ribosomal protein S5 domain 2-like"/>
    <property type="match status" value="1"/>
</dbReference>
<dbReference type="STRING" id="1133849.O3I_023295"/>
<dbReference type="PRINTS" id="PR00959">
    <property type="entry name" value="MEVGALKINASE"/>
</dbReference>
<evidence type="ECO:0000256" key="3">
    <source>
        <dbReference type="ARBA" id="ARBA00022679"/>
    </source>
</evidence>
<dbReference type="Proteomes" id="UP000006304">
    <property type="component" value="Chromosome"/>
</dbReference>
<dbReference type="AlphaFoldDB" id="K0EZT6"/>
<name>K0EZT6_NOCB7</name>
<sequence>MISDHLYRTAQEHRAGAGSAHGKIILLGEHMVVYGMPAIAVPMPELRAHATAYGRAAADSPAADAVLDAQRSRSHLVHVDPRSDGRSGDSVEVAAHAFMRLVGYTGRGVDVVLRCAIPPGRGLGASAACAVATVRALADHLDCTLTPEILHRAVQHGEDMAHGTASGIDAVACMAEGPVWFESGWVQPLSGPAWARLVVADTGIKGSTKAAVTQVRTQLASEINQARTHLINAAALTRMAAEDLAAGRVAELGKHCTAFHALLCEIGVSCGALDRLVAAAVEAGAAGAKLTGGGLGGCMIALVEDDEQAVTVRTALQQAGAVRTWTIPLGRKA</sequence>
<keyword evidence="5 12" id="KW-0418">Kinase</keyword>
<dbReference type="GO" id="GO:0004496">
    <property type="term" value="F:mevalonate kinase activity"/>
    <property type="evidence" value="ECO:0007669"/>
    <property type="project" value="InterPro"/>
</dbReference>
<evidence type="ECO:0000313" key="13">
    <source>
        <dbReference type="Proteomes" id="UP000006304"/>
    </source>
</evidence>
<dbReference type="InterPro" id="IPR013750">
    <property type="entry name" value="GHMP_kinase_C_dom"/>
</dbReference>
<keyword evidence="3" id="KW-0808">Transferase</keyword>
<feature type="domain" description="GHMP kinase C-terminal" evidence="11">
    <location>
        <begin position="241"/>
        <end position="320"/>
    </location>
</feature>
<evidence type="ECO:0000256" key="2">
    <source>
        <dbReference type="ARBA" id="ARBA00022516"/>
    </source>
</evidence>
<dbReference type="Pfam" id="PF08544">
    <property type="entry name" value="GHMP_kinases_C"/>
    <property type="match status" value="1"/>
</dbReference>
<evidence type="ECO:0000256" key="9">
    <source>
        <dbReference type="ARBA" id="ARBA00029438"/>
    </source>
</evidence>
<evidence type="ECO:0000256" key="4">
    <source>
        <dbReference type="ARBA" id="ARBA00022741"/>
    </source>
</evidence>
<dbReference type="SUPFAM" id="SSF55060">
    <property type="entry name" value="GHMP Kinase, C-terminal domain"/>
    <property type="match status" value="1"/>
</dbReference>
<dbReference type="Pfam" id="PF00288">
    <property type="entry name" value="GHMP_kinases_N"/>
    <property type="match status" value="1"/>
</dbReference>
<dbReference type="eggNOG" id="COG1577">
    <property type="taxonomic scope" value="Bacteria"/>
</dbReference>
<dbReference type="GO" id="GO:0005829">
    <property type="term" value="C:cytosol"/>
    <property type="evidence" value="ECO:0007669"/>
    <property type="project" value="TreeGrafter"/>
</dbReference>
<dbReference type="NCBIfam" id="TIGR00549">
    <property type="entry name" value="mevalon_kin"/>
    <property type="match status" value="1"/>
</dbReference>
<dbReference type="HOGENOM" id="CLU_017814_0_0_11"/>
<evidence type="ECO:0000256" key="5">
    <source>
        <dbReference type="ARBA" id="ARBA00022777"/>
    </source>
</evidence>
<dbReference type="PANTHER" id="PTHR43290:SF2">
    <property type="entry name" value="MEVALONATE KINASE"/>
    <property type="match status" value="1"/>
</dbReference>
<dbReference type="InterPro" id="IPR006204">
    <property type="entry name" value="GHMP_kinase_N_dom"/>
</dbReference>
<dbReference type="EMBL" id="CP003876">
    <property type="protein sequence ID" value="AFU02614.1"/>
    <property type="molecule type" value="Genomic_DNA"/>
</dbReference>
<reference evidence="12 13" key="1">
    <citation type="journal article" date="2012" name="J. Bacteriol.">
        <title>Complete genome sequence of Nocardia brasiliensis HUJEG-1.</title>
        <authorList>
            <person name="Vera-Cabrera L."/>
            <person name="Ortiz-Lopez R."/>
            <person name="Elizondo-Gonzalez R."/>
            <person name="Perez-Maya A.A."/>
            <person name="Ocampo-Candiani J."/>
        </authorList>
    </citation>
    <scope>NUCLEOTIDE SEQUENCE [LARGE SCALE GENOMIC DNA]</scope>
    <source>
        <strain evidence="13">ATCC 700358</strain>
    </source>
</reference>
<dbReference type="RefSeq" id="WP_014985469.1">
    <property type="nucleotide sequence ID" value="NC_018681.1"/>
</dbReference>